<keyword evidence="2" id="KW-1185">Reference proteome</keyword>
<reference evidence="1 2" key="1">
    <citation type="submission" date="2016-11" db="EMBL/GenBank/DDBJ databases">
        <title>The macronuclear genome of Stentor coeruleus: a giant cell with tiny introns.</title>
        <authorList>
            <person name="Slabodnick M."/>
            <person name="Ruby J.G."/>
            <person name="Reiff S.B."/>
            <person name="Swart E.C."/>
            <person name="Gosai S."/>
            <person name="Prabakaran S."/>
            <person name="Witkowska E."/>
            <person name="Larue G.E."/>
            <person name="Fisher S."/>
            <person name="Freeman R.M."/>
            <person name="Gunawardena J."/>
            <person name="Chu W."/>
            <person name="Stover N.A."/>
            <person name="Gregory B.D."/>
            <person name="Nowacki M."/>
            <person name="Derisi J."/>
            <person name="Roy S.W."/>
            <person name="Marshall W.F."/>
            <person name="Sood P."/>
        </authorList>
    </citation>
    <scope>NUCLEOTIDE SEQUENCE [LARGE SCALE GENOMIC DNA]</scope>
    <source>
        <strain evidence="1">WM001</strain>
    </source>
</reference>
<accession>A0A1R2D2Y5</accession>
<sequence length="194" mass="22228">MLRNSFDRKKPETLKEHQQFSTIKTQNRFPSISRLTSDSFTKSKIFSDLSRNHISHSMGRKIINLPMSPFGKHQSYNEESKFIDTHFSSNIKSDAVLFEKKTKFIKKKIRGQIAKNRGKKIYLKANQNMEVFKTAAGELYCQINIESNDSLDGSKVLSLNNSTEKWSRADIKSLVPSTTGSYAKFLKRNATPLN</sequence>
<dbReference type="EMBL" id="MPUH01000010">
    <property type="protein sequence ID" value="OMJ95580.1"/>
    <property type="molecule type" value="Genomic_DNA"/>
</dbReference>
<organism evidence="1 2">
    <name type="scientific">Stentor coeruleus</name>
    <dbReference type="NCBI Taxonomy" id="5963"/>
    <lineage>
        <taxon>Eukaryota</taxon>
        <taxon>Sar</taxon>
        <taxon>Alveolata</taxon>
        <taxon>Ciliophora</taxon>
        <taxon>Postciliodesmatophora</taxon>
        <taxon>Heterotrichea</taxon>
        <taxon>Heterotrichida</taxon>
        <taxon>Stentoridae</taxon>
        <taxon>Stentor</taxon>
    </lineage>
</organism>
<gene>
    <name evidence="1" type="ORF">SteCoe_999</name>
</gene>
<name>A0A1R2D2Y5_9CILI</name>
<proteinExistence type="predicted"/>
<protein>
    <submittedName>
        <fullName evidence="1">Uncharacterized protein</fullName>
    </submittedName>
</protein>
<dbReference type="Proteomes" id="UP000187209">
    <property type="component" value="Unassembled WGS sequence"/>
</dbReference>
<dbReference type="AlphaFoldDB" id="A0A1R2D2Y5"/>
<comment type="caution">
    <text evidence="1">The sequence shown here is derived from an EMBL/GenBank/DDBJ whole genome shotgun (WGS) entry which is preliminary data.</text>
</comment>
<evidence type="ECO:0000313" key="2">
    <source>
        <dbReference type="Proteomes" id="UP000187209"/>
    </source>
</evidence>
<evidence type="ECO:0000313" key="1">
    <source>
        <dbReference type="EMBL" id="OMJ95580.1"/>
    </source>
</evidence>